<organism evidence="1 2">
    <name type="scientific">Ferroplasma acidiphilum</name>
    <dbReference type="NCBI Taxonomy" id="74969"/>
    <lineage>
        <taxon>Archaea</taxon>
        <taxon>Methanobacteriati</taxon>
        <taxon>Thermoplasmatota</taxon>
        <taxon>Thermoplasmata</taxon>
        <taxon>Thermoplasmatales</taxon>
        <taxon>Ferroplasmaceae</taxon>
        <taxon>Ferroplasma</taxon>
    </lineage>
</organism>
<dbReference type="Proteomes" id="UP000546917">
    <property type="component" value="Unassembled WGS sequence"/>
</dbReference>
<dbReference type="EMBL" id="JABGBP010000289">
    <property type="protein sequence ID" value="NOL60716.1"/>
    <property type="molecule type" value="Genomic_DNA"/>
</dbReference>
<evidence type="ECO:0000313" key="2">
    <source>
        <dbReference type="Proteomes" id="UP000546917"/>
    </source>
</evidence>
<accession>A0A7K4FNX0</accession>
<gene>
    <name evidence="1" type="ORF">HLB00_07720</name>
</gene>
<dbReference type="AlphaFoldDB" id="A0A7K4FNX0"/>
<comment type="caution">
    <text evidence="1">The sequence shown here is derived from an EMBL/GenBank/DDBJ whole genome shotgun (WGS) entry which is preliminary data.</text>
</comment>
<proteinExistence type="predicted"/>
<sequence length="61" mass="6908">MDQKTIIQINIEVPHIVGTVVKESKKFFDGGIELLRFGSRIIGNSQETKKPVKQLSKIEIK</sequence>
<reference evidence="1 2" key="1">
    <citation type="submission" date="2020-05" db="EMBL/GenBank/DDBJ databases">
        <authorList>
            <person name="Zhang R."/>
        </authorList>
    </citation>
    <scope>NUCLEOTIDE SEQUENCE [LARGE SCALE GENOMIC DNA]</scope>
    <source>
        <strain evidence="1 2">DSM 28986</strain>
    </source>
</reference>
<evidence type="ECO:0000313" key="1">
    <source>
        <dbReference type="EMBL" id="NOL60716.1"/>
    </source>
</evidence>
<protein>
    <submittedName>
        <fullName evidence="1">Uncharacterized protein</fullName>
    </submittedName>
</protein>
<dbReference type="RefSeq" id="WP_171481866.1">
    <property type="nucleotide sequence ID" value="NZ_DAIDCF010000114.1"/>
</dbReference>
<name>A0A7K4FNX0_9ARCH</name>